<reference evidence="2" key="1">
    <citation type="submission" date="2014-09" db="EMBL/GenBank/DDBJ databases">
        <title>Vibrio variabilis JCM 19239. (C206) whole genome shotgun sequence.</title>
        <authorList>
            <person name="Sawabe T."/>
            <person name="Meirelles P."/>
            <person name="Nakanishi M."/>
            <person name="Sayaka M."/>
            <person name="Hattori M."/>
            <person name="Ohkuma M."/>
        </authorList>
    </citation>
    <scope>NUCLEOTIDE SEQUENCE [LARGE SCALE GENOMIC DNA]</scope>
    <source>
        <strain evidence="2">JCM 19239</strain>
    </source>
</reference>
<evidence type="ECO:0000313" key="2">
    <source>
        <dbReference type="Proteomes" id="UP000029223"/>
    </source>
</evidence>
<keyword evidence="2" id="KW-1185">Reference proteome</keyword>
<dbReference type="EMBL" id="BBMS01000033">
    <property type="protein sequence ID" value="GAL27720.1"/>
    <property type="molecule type" value="Genomic_DNA"/>
</dbReference>
<sequence length="52" mass="5131">MDGAGASGTGAYGVVTGSASRGYDVSWDSSKGWTDVLKFTGASDAAVNDGDI</sequence>
<gene>
    <name evidence="1" type="ORF">JCM19239_1441</name>
</gene>
<accession>A0ABQ0JG27</accession>
<dbReference type="Proteomes" id="UP000029223">
    <property type="component" value="Unassembled WGS sequence"/>
</dbReference>
<name>A0ABQ0JG27_9VIBR</name>
<organism evidence="1 2">
    <name type="scientific">Vibrio variabilis</name>
    <dbReference type="NCBI Taxonomy" id="990271"/>
    <lineage>
        <taxon>Bacteria</taxon>
        <taxon>Pseudomonadati</taxon>
        <taxon>Pseudomonadota</taxon>
        <taxon>Gammaproteobacteria</taxon>
        <taxon>Vibrionales</taxon>
        <taxon>Vibrionaceae</taxon>
        <taxon>Vibrio</taxon>
    </lineage>
</organism>
<comment type="caution">
    <text evidence="1">The sequence shown here is derived from an EMBL/GenBank/DDBJ whole genome shotgun (WGS) entry which is preliminary data.</text>
</comment>
<protein>
    <submittedName>
        <fullName evidence="1">Uncharacterized protein</fullName>
    </submittedName>
</protein>
<proteinExistence type="predicted"/>
<evidence type="ECO:0000313" key="1">
    <source>
        <dbReference type="EMBL" id="GAL27720.1"/>
    </source>
</evidence>